<gene>
    <name evidence="1" type="ORF">HC031_06490</name>
</gene>
<sequence length="146" mass="15954">MSHDTLSPSGRRLRLAATLIGAVLLLAGTIAGTDDDFPFGPFSMYASAQRLDAPVADTRIEAVDTGGRRWILTQTDTGIRRAEIEGQLDHFTARPATLSALASAYERRHPGAPALTTIEIVVRWHEVRGGHPTGRYNDQTRAVWHP</sequence>
<accession>A0ABX0XVT6</accession>
<reference evidence="1 2" key="1">
    <citation type="submission" date="2020-03" db="EMBL/GenBank/DDBJ databases">
        <title>WGS of the type strain of Planosporangium spp.</title>
        <authorList>
            <person name="Thawai C."/>
        </authorList>
    </citation>
    <scope>NUCLEOTIDE SEQUENCE [LARGE SCALE GENOMIC DNA]</scope>
    <source>
        <strain evidence="1 2">TBRC 5610</strain>
    </source>
</reference>
<evidence type="ECO:0000313" key="1">
    <source>
        <dbReference type="EMBL" id="NJC69369.1"/>
    </source>
</evidence>
<keyword evidence="2" id="KW-1185">Reference proteome</keyword>
<comment type="caution">
    <text evidence="1">The sequence shown here is derived from an EMBL/GenBank/DDBJ whole genome shotgun (WGS) entry which is preliminary data.</text>
</comment>
<evidence type="ECO:0000313" key="2">
    <source>
        <dbReference type="Proteomes" id="UP000722989"/>
    </source>
</evidence>
<dbReference type="Proteomes" id="UP000722989">
    <property type="component" value="Unassembled WGS sequence"/>
</dbReference>
<name>A0ABX0XVT6_9ACTN</name>
<dbReference type="EMBL" id="JAATVY010000003">
    <property type="protein sequence ID" value="NJC69369.1"/>
    <property type="molecule type" value="Genomic_DNA"/>
</dbReference>
<organism evidence="1 2">
    <name type="scientific">Planosporangium thailandense</name>
    <dbReference type="NCBI Taxonomy" id="765197"/>
    <lineage>
        <taxon>Bacteria</taxon>
        <taxon>Bacillati</taxon>
        <taxon>Actinomycetota</taxon>
        <taxon>Actinomycetes</taxon>
        <taxon>Micromonosporales</taxon>
        <taxon>Micromonosporaceae</taxon>
        <taxon>Planosporangium</taxon>
    </lineage>
</organism>
<proteinExistence type="predicted"/>
<protein>
    <submittedName>
        <fullName evidence="1">Uncharacterized protein</fullName>
    </submittedName>
</protein>
<dbReference type="RefSeq" id="WP_167924250.1">
    <property type="nucleotide sequence ID" value="NZ_JAATVY010000003.1"/>
</dbReference>